<evidence type="ECO:0000256" key="3">
    <source>
        <dbReference type="SAM" id="MobiDB-lite"/>
    </source>
</evidence>
<dbReference type="Gene3D" id="3.90.190.10">
    <property type="entry name" value="Protein tyrosine phosphatase superfamily"/>
    <property type="match status" value="1"/>
</dbReference>
<keyword evidence="8" id="KW-1185">Reference proteome</keyword>
<evidence type="ECO:0000313" key="8">
    <source>
        <dbReference type="Proteomes" id="UP000037923"/>
    </source>
</evidence>
<dbReference type="PANTHER" id="PTHR23339">
    <property type="entry name" value="TYROSINE SPECIFIC PROTEIN PHOSPHATASE AND DUAL SPECIFICITY PROTEIN PHOSPHATASE"/>
    <property type="match status" value="1"/>
</dbReference>
<dbReference type="Proteomes" id="UP000037923">
    <property type="component" value="Unassembled WGS sequence"/>
</dbReference>
<dbReference type="PROSITE" id="PS50054">
    <property type="entry name" value="TYR_PHOSPHATASE_DUAL"/>
    <property type="match status" value="1"/>
</dbReference>
<dbReference type="FunFam" id="3.90.190.10:FF:000111">
    <property type="entry name" value="Putative phosphatase"/>
    <property type="match status" value="1"/>
</dbReference>
<dbReference type="Pfam" id="PF00782">
    <property type="entry name" value="DSPc"/>
    <property type="match status" value="1"/>
</dbReference>
<dbReference type="InterPro" id="IPR000242">
    <property type="entry name" value="PTP_cat"/>
</dbReference>
<dbReference type="SMART" id="SM00404">
    <property type="entry name" value="PTPc_motif"/>
    <property type="match status" value="1"/>
</dbReference>
<dbReference type="RefSeq" id="XP_015663006.1">
    <property type="nucleotide sequence ID" value="XM_015797486.1"/>
</dbReference>
<feature type="region of interest" description="Disordered" evidence="3">
    <location>
        <begin position="1"/>
        <end position="36"/>
    </location>
</feature>
<dbReference type="PROSITE" id="PS50056">
    <property type="entry name" value="TYR_PHOSPHATASE_2"/>
    <property type="match status" value="1"/>
</dbReference>
<dbReference type="InterPro" id="IPR029021">
    <property type="entry name" value="Prot-tyrosine_phosphatase-like"/>
</dbReference>
<dbReference type="OrthoDB" id="2017893at2759"/>
<dbReference type="PROSITE" id="PS50055">
    <property type="entry name" value="TYR_PHOSPHATASE_PTP"/>
    <property type="match status" value="1"/>
</dbReference>
<feature type="domain" description="Tyrosine-protein phosphatase" evidence="4">
    <location>
        <begin position="87"/>
        <end position="256"/>
    </location>
</feature>
<feature type="region of interest" description="Disordered" evidence="3">
    <location>
        <begin position="591"/>
        <end position="613"/>
    </location>
</feature>
<dbReference type="GeneID" id="26901396"/>
<dbReference type="SUPFAM" id="SSF52799">
    <property type="entry name" value="(Phosphotyrosine protein) phosphatases II"/>
    <property type="match status" value="1"/>
</dbReference>
<feature type="domain" description="Tyrosine-protein phosphatase" evidence="5">
    <location>
        <begin position="161"/>
        <end position="245"/>
    </location>
</feature>
<dbReference type="InterPro" id="IPR000387">
    <property type="entry name" value="Tyr_Pase_dom"/>
</dbReference>
<keyword evidence="1" id="KW-0378">Hydrolase</keyword>
<dbReference type="SMART" id="SM00195">
    <property type="entry name" value="DSPc"/>
    <property type="match status" value="1"/>
</dbReference>
<dbReference type="InterPro" id="IPR050561">
    <property type="entry name" value="PTP"/>
</dbReference>
<dbReference type="PROSITE" id="PS00383">
    <property type="entry name" value="TYR_PHOSPHATASE_1"/>
    <property type="match status" value="1"/>
</dbReference>
<evidence type="ECO:0000259" key="4">
    <source>
        <dbReference type="PROSITE" id="PS50054"/>
    </source>
</evidence>
<feature type="region of interest" description="Disordered" evidence="3">
    <location>
        <begin position="520"/>
        <end position="555"/>
    </location>
</feature>
<evidence type="ECO:0000259" key="5">
    <source>
        <dbReference type="PROSITE" id="PS50055"/>
    </source>
</evidence>
<protein>
    <submittedName>
        <fullName evidence="7">Putative Phosphatase</fullName>
    </submittedName>
</protein>
<dbReference type="InterPro" id="IPR003595">
    <property type="entry name" value="Tyr_Pase_cat"/>
</dbReference>
<gene>
    <name evidence="7" type="ORF">ABB37_01101</name>
</gene>
<feature type="compositionally biased region" description="Basic residues" evidence="3">
    <location>
        <begin position="26"/>
        <end position="35"/>
    </location>
</feature>
<dbReference type="GO" id="GO:0004725">
    <property type="term" value="F:protein tyrosine phosphatase activity"/>
    <property type="evidence" value="ECO:0007669"/>
    <property type="project" value="InterPro"/>
</dbReference>
<dbReference type="EMBL" id="LGTL01000002">
    <property type="protein sequence ID" value="KPA84566.1"/>
    <property type="molecule type" value="Genomic_DNA"/>
</dbReference>
<dbReference type="AlphaFoldDB" id="A0A0M9G8C5"/>
<dbReference type="InterPro" id="IPR016130">
    <property type="entry name" value="Tyr_Pase_AS"/>
</dbReference>
<proteinExistence type="predicted"/>
<name>A0A0M9G8C5_LEPPY</name>
<dbReference type="EMBL" id="LGTL01000002">
    <property type="protein sequence ID" value="KPA84567.1"/>
    <property type="molecule type" value="Genomic_DNA"/>
</dbReference>
<comment type="caution">
    <text evidence="7">The sequence shown here is derived from an EMBL/GenBank/DDBJ whole genome shotgun (WGS) entry which is preliminary data.</text>
</comment>
<dbReference type="InterPro" id="IPR020422">
    <property type="entry name" value="TYR_PHOSPHATASE_DUAL_dom"/>
</dbReference>
<dbReference type="PRINTS" id="PR00700">
    <property type="entry name" value="PRTYPHPHTASE"/>
</dbReference>
<dbReference type="VEuPathDB" id="TriTrypDB:LpyrH10_02_0750"/>
<dbReference type="InterPro" id="IPR000340">
    <property type="entry name" value="Dual-sp_phosphatase_cat-dom"/>
</dbReference>
<organism evidence="7 8">
    <name type="scientific">Leptomonas pyrrhocoris</name>
    <name type="common">Firebug parasite</name>
    <dbReference type="NCBI Taxonomy" id="157538"/>
    <lineage>
        <taxon>Eukaryota</taxon>
        <taxon>Discoba</taxon>
        <taxon>Euglenozoa</taxon>
        <taxon>Kinetoplastea</taxon>
        <taxon>Metakinetoplastina</taxon>
        <taxon>Trypanosomatida</taxon>
        <taxon>Trypanosomatidae</taxon>
        <taxon>Leishmaniinae</taxon>
        <taxon>Leptomonas</taxon>
    </lineage>
</organism>
<reference evidence="7 8" key="1">
    <citation type="submission" date="2015-07" db="EMBL/GenBank/DDBJ databases">
        <title>High-quality genome of monoxenous trypanosomatid Leptomonas pyrrhocoris.</title>
        <authorList>
            <person name="Flegontov P."/>
            <person name="Butenko A."/>
            <person name="Firsov S."/>
            <person name="Vlcek C."/>
            <person name="Logacheva M.D."/>
            <person name="Field M."/>
            <person name="Filatov D."/>
            <person name="Flegontova O."/>
            <person name="Gerasimov E."/>
            <person name="Jackson A.P."/>
            <person name="Kelly S."/>
            <person name="Opperdoes F."/>
            <person name="O'Reilly A."/>
            <person name="Votypka J."/>
            <person name="Yurchenko V."/>
            <person name="Lukes J."/>
        </authorList>
    </citation>
    <scope>NUCLEOTIDE SEQUENCE [LARGE SCALE GENOMIC DNA]</scope>
    <source>
        <strain evidence="7">H10</strain>
    </source>
</reference>
<evidence type="ECO:0000259" key="6">
    <source>
        <dbReference type="PROSITE" id="PS50056"/>
    </source>
</evidence>
<feature type="compositionally biased region" description="Low complexity" evidence="3">
    <location>
        <begin position="545"/>
        <end position="555"/>
    </location>
</feature>
<feature type="domain" description="Tyrosine specific protein phosphatases" evidence="6">
    <location>
        <begin position="175"/>
        <end position="243"/>
    </location>
</feature>
<dbReference type="OMA" id="HAFNPIK"/>
<keyword evidence="2" id="KW-0904">Protein phosphatase</keyword>
<evidence type="ECO:0000256" key="2">
    <source>
        <dbReference type="ARBA" id="ARBA00022912"/>
    </source>
</evidence>
<evidence type="ECO:0000313" key="7">
    <source>
        <dbReference type="EMBL" id="KPA84566.1"/>
    </source>
</evidence>
<evidence type="ECO:0000256" key="1">
    <source>
        <dbReference type="ARBA" id="ARBA00022801"/>
    </source>
</evidence>
<dbReference type="RefSeq" id="XP_015663005.1">
    <property type="nucleotide sequence ID" value="XM_015797485.1"/>
</dbReference>
<accession>A0A0M9G8C5</accession>
<sequence length="613" mass="68273">MLADVSDNFARPPPERLTRSGAATYTKKKSRHTKLRRVDESEQDDWLDRARQGVHCSLLCGGTKCRHESWEAMTEEAQRAAAIEGLNSNWVGDDVIASQRPSTSLFVKYPIIAQFSAKHVTGVLNLQEKGEHSNCGPEGVYESSGYSYNGAEDLMPHGISYYEFPWPDMTAPEQEVVLRSVQVMDFHIKQKGKVLVHCHAGLGRTGLLIACYYVYSKHIPSSEAIALVRKARPGAIQTTRQGQFIAGFENHLWRLSQAFRVEISDALIDLDLFIQRQRLVLHGEQADLYKNVPLFLHNILCRLLNLTKDNPEASRLALLSLGPSAAPSDAVLSSCRIAINRRRFRVQSVRDVSILSFLVCDWFRSSSSPALTVESCDKMVEYKRGLFAKPEGLSLEIRKILSKPTRHTLGMVTSAVYIISRQVEGTSLTTFAFRCLVDALNHAFNAIKVRHSPLERELLHEFFLEWGASVGDMYFNYDAVPAAHRTIKRIALASSIVLQATKAGDVRPYSPKRTLLRPVLSATAEEPHNPTLRVTTASPVRRKSSGSAAASPVSPISTTAASPLLNYADSANKTRLWREHLVAYRRDLDVGDRRRRGGGGEESPLSPVRNNAM</sequence>